<keyword evidence="3" id="KW-1185">Reference proteome</keyword>
<dbReference type="Proteomes" id="UP000028713">
    <property type="component" value="Unassembled WGS sequence"/>
</dbReference>
<feature type="chain" id="PRO_5001800382" description="Alpha/beta hydrolase" evidence="1">
    <location>
        <begin position="20"/>
        <end position="304"/>
    </location>
</feature>
<dbReference type="Gene3D" id="3.40.50.1820">
    <property type="entry name" value="alpha/beta hydrolase"/>
    <property type="match status" value="1"/>
</dbReference>
<feature type="signal peptide" evidence="1">
    <location>
        <begin position="1"/>
        <end position="19"/>
    </location>
</feature>
<dbReference type="eggNOG" id="COG4642">
    <property type="taxonomic scope" value="Bacteria"/>
</dbReference>
<keyword evidence="1" id="KW-0732">Signal</keyword>
<dbReference type="SUPFAM" id="SSF53474">
    <property type="entry name" value="alpha/beta-Hydrolases"/>
    <property type="match status" value="1"/>
</dbReference>
<dbReference type="RefSeq" id="WP_034672482.1">
    <property type="nucleotide sequence ID" value="NZ_FPAP01000009.1"/>
</dbReference>
<dbReference type="InterPro" id="IPR029058">
    <property type="entry name" value="AB_hydrolase_fold"/>
</dbReference>
<protein>
    <recommendedName>
        <fullName evidence="4">Alpha/beta hydrolase</fullName>
    </recommendedName>
</protein>
<sequence length="304" mass="35191">MKYKLLIILFIAFFSNAFAQEAEKVTFKDSKNFYYRIVPEGKPQGMIVVLPGGGENAERVMNQIYLDELAYAKDMLVLFTNWEEDGDFFYNADQKFLDRIVKDNVEKYGIPKNKISIGGLSGGGMLAITYAERAVRDKNTYFVPSSVFAIDPPLDYENMYYRLERDIERNFSDAAVNEAKMFNKELVAAIGTPDKNRDKYLKESMFTYRDKDGGNAKYLMNIPILMYTEAGIMWQMKNRGRNIYDLNCADITAMMNLLKLRGHKNADLIITNDRGIRPEGFRHPHSWSIMDSEECLNWILKHFN</sequence>
<accession>A0A085Z460</accession>
<evidence type="ECO:0008006" key="4">
    <source>
        <dbReference type="Google" id="ProtNLM"/>
    </source>
</evidence>
<organism evidence="2 3">
    <name type="scientific">Chryseobacterium formosense</name>
    <dbReference type="NCBI Taxonomy" id="236814"/>
    <lineage>
        <taxon>Bacteria</taxon>
        <taxon>Pseudomonadati</taxon>
        <taxon>Bacteroidota</taxon>
        <taxon>Flavobacteriia</taxon>
        <taxon>Flavobacteriales</taxon>
        <taxon>Weeksellaceae</taxon>
        <taxon>Chryseobacterium group</taxon>
        <taxon>Chryseobacterium</taxon>
    </lineage>
</organism>
<dbReference type="STRING" id="236814.IX39_00650"/>
<evidence type="ECO:0000313" key="3">
    <source>
        <dbReference type="Proteomes" id="UP000028713"/>
    </source>
</evidence>
<proteinExistence type="predicted"/>
<name>A0A085Z460_9FLAO</name>
<gene>
    <name evidence="2" type="ORF">IX39_00650</name>
</gene>
<reference evidence="2 3" key="1">
    <citation type="submission" date="2014-07" db="EMBL/GenBank/DDBJ databases">
        <title>Genome of Chryseobacterium formosense LMG 24722.</title>
        <authorList>
            <person name="Pipes S.E."/>
            <person name="Stropko S.J."/>
            <person name="Newman J.D."/>
        </authorList>
    </citation>
    <scope>NUCLEOTIDE SEQUENCE [LARGE SCALE GENOMIC DNA]</scope>
    <source>
        <strain evidence="2 3">LMG 24722</strain>
    </source>
</reference>
<comment type="caution">
    <text evidence="2">The sequence shown here is derived from an EMBL/GenBank/DDBJ whole genome shotgun (WGS) entry which is preliminary data.</text>
</comment>
<dbReference type="AlphaFoldDB" id="A0A085Z460"/>
<evidence type="ECO:0000313" key="2">
    <source>
        <dbReference type="EMBL" id="KFE99223.1"/>
    </source>
</evidence>
<dbReference type="OrthoDB" id="1095982at2"/>
<dbReference type="EMBL" id="JPRP01000001">
    <property type="protein sequence ID" value="KFE99223.1"/>
    <property type="molecule type" value="Genomic_DNA"/>
</dbReference>
<evidence type="ECO:0000256" key="1">
    <source>
        <dbReference type="SAM" id="SignalP"/>
    </source>
</evidence>